<keyword evidence="1" id="KW-0472">Membrane</keyword>
<comment type="caution">
    <text evidence="3">The sequence shown here is derived from an EMBL/GenBank/DDBJ whole genome shotgun (WGS) entry which is preliminary data.</text>
</comment>
<accession>A0AAE3HD76</accession>
<evidence type="ECO:0000313" key="3">
    <source>
        <dbReference type="EMBL" id="MCR1897791.1"/>
    </source>
</evidence>
<dbReference type="EMBL" id="JANKAS010000001">
    <property type="protein sequence ID" value="MCR1897791.1"/>
    <property type="molecule type" value="Genomic_DNA"/>
</dbReference>
<reference evidence="3" key="1">
    <citation type="submission" date="2022-07" db="EMBL/GenBank/DDBJ databases">
        <title>Enhanced cultured diversity of the mouse gut microbiota enables custom-made synthetic communities.</title>
        <authorList>
            <person name="Afrizal A."/>
        </authorList>
    </citation>
    <scope>NUCLEOTIDE SEQUENCE</scope>
    <source>
        <strain evidence="3">DSM 28593</strain>
    </source>
</reference>
<evidence type="ECO:0000313" key="4">
    <source>
        <dbReference type="Proteomes" id="UP001205748"/>
    </source>
</evidence>
<dbReference type="AlphaFoldDB" id="A0AAE3HD76"/>
<dbReference type="Pfam" id="PF07670">
    <property type="entry name" value="Gate"/>
    <property type="match status" value="1"/>
</dbReference>
<feature type="domain" description="Nucleoside transporter/FeoB GTPase Gate" evidence="2">
    <location>
        <begin position="24"/>
        <end position="112"/>
    </location>
</feature>
<gene>
    <name evidence="3" type="ORF">NSA47_02155</name>
</gene>
<dbReference type="InterPro" id="IPR011642">
    <property type="entry name" value="Gate_dom"/>
</dbReference>
<feature type="transmembrane region" description="Helical" evidence="1">
    <location>
        <begin position="23"/>
        <end position="46"/>
    </location>
</feature>
<organism evidence="3 4">
    <name type="scientific">Irregularibacter muris</name>
    <dbReference type="NCBI Taxonomy" id="1796619"/>
    <lineage>
        <taxon>Bacteria</taxon>
        <taxon>Bacillati</taxon>
        <taxon>Bacillota</taxon>
        <taxon>Clostridia</taxon>
        <taxon>Eubacteriales</taxon>
        <taxon>Eubacteriaceae</taxon>
        <taxon>Irregularibacter</taxon>
    </lineage>
</organism>
<keyword evidence="1" id="KW-1133">Transmembrane helix</keyword>
<dbReference type="Proteomes" id="UP001205748">
    <property type="component" value="Unassembled WGS sequence"/>
</dbReference>
<protein>
    <submittedName>
        <fullName evidence="3">Nucleoside recognition domain-containing protein</fullName>
    </submittedName>
</protein>
<feature type="transmembrane region" description="Helical" evidence="1">
    <location>
        <begin position="126"/>
        <end position="144"/>
    </location>
</feature>
<sequence length="169" mass="18947">MHFFDASISSILKEGLLGSASTILNMVLIILPLMVVLEFARYYQWIDKLTPIFAPILKKIGLGNQATFPLLVGISFGILYGSGIMIDSVEEGEVNKREVSLILIFLVACHAIFEDTFIFWTVGGNFPILFFGRLIGAYLLTWIFSKIIKDEAEINEPSCLKQMKMSESE</sequence>
<evidence type="ECO:0000259" key="2">
    <source>
        <dbReference type="Pfam" id="PF07670"/>
    </source>
</evidence>
<proteinExistence type="predicted"/>
<dbReference type="RefSeq" id="WP_257529215.1">
    <property type="nucleotide sequence ID" value="NZ_JANKAS010000001.1"/>
</dbReference>
<name>A0AAE3HD76_9FIRM</name>
<keyword evidence="1" id="KW-0812">Transmembrane</keyword>
<feature type="transmembrane region" description="Helical" evidence="1">
    <location>
        <begin position="66"/>
        <end position="87"/>
    </location>
</feature>
<keyword evidence="4" id="KW-1185">Reference proteome</keyword>
<evidence type="ECO:0000256" key="1">
    <source>
        <dbReference type="SAM" id="Phobius"/>
    </source>
</evidence>